<evidence type="ECO:0000313" key="2">
    <source>
        <dbReference type="EMBL" id="KNX43413.1"/>
    </source>
</evidence>
<protein>
    <submittedName>
        <fullName evidence="1">Uncharacterized protein</fullName>
    </submittedName>
</protein>
<reference evidence="1" key="2">
    <citation type="submission" date="2015-07" db="EMBL/GenBank/DDBJ databases">
        <title>MeaNS - Measles Nucleotide Surveillance Program.</title>
        <authorList>
            <person name="Tran T."/>
            <person name="Druce J."/>
        </authorList>
    </citation>
    <scope>NUCLEOTIDE SEQUENCE</scope>
    <source>
        <strain evidence="1">EL-164</strain>
    </source>
</reference>
<sequence length="178" mass="19221">MRLQGTEQRGALARPVGQDLRDQATIVVIKDGVRDAAEEGKGVDVAIHPRLRRRRGIGPHKAGVAVRQIQDEEMGLLLDAIDDHHGFAEIRLGIPGRVGERHEHLTSTPLAVPDIVLDDRVAAGETVLLAQPVIYPLGGMALLAVGLTIPVQPRVDNLGEPVQLRALDRLLAPVTGRR</sequence>
<comment type="caution">
    <text evidence="1">The sequence shown here is derived from an EMBL/GenBank/DDBJ whole genome shotgun (WGS) entry which is preliminary data.</text>
</comment>
<accession>A0A0L6CX07</accession>
<proteinExistence type="predicted"/>
<keyword evidence="3" id="KW-1185">Reference proteome</keyword>
<dbReference type="EMBL" id="LGVV01000010">
    <property type="protein sequence ID" value="KNX42317.1"/>
    <property type="molecule type" value="Genomic_DNA"/>
</dbReference>
<organism evidence="1 3">
    <name type="scientific">Roseovarius tolerans</name>
    <dbReference type="NCBI Taxonomy" id="74031"/>
    <lineage>
        <taxon>Bacteria</taxon>
        <taxon>Pseudomonadati</taxon>
        <taxon>Pseudomonadota</taxon>
        <taxon>Alphaproteobacteria</taxon>
        <taxon>Rhodobacterales</taxon>
        <taxon>Roseobacteraceae</taxon>
        <taxon>Roseovarius</taxon>
    </lineage>
</organism>
<gene>
    <name evidence="2" type="ORF">ROTO_02030</name>
    <name evidence="1" type="ORF">ROTO_11910</name>
</gene>
<dbReference type="EMBL" id="LGVV01000001">
    <property type="protein sequence ID" value="KNX43413.1"/>
    <property type="molecule type" value="Genomic_DNA"/>
</dbReference>
<dbReference type="Proteomes" id="UP000037046">
    <property type="component" value="Unassembled WGS sequence"/>
</dbReference>
<evidence type="ECO:0000313" key="1">
    <source>
        <dbReference type="EMBL" id="KNX42317.1"/>
    </source>
</evidence>
<evidence type="ECO:0000313" key="3">
    <source>
        <dbReference type="Proteomes" id="UP000037046"/>
    </source>
</evidence>
<dbReference type="AlphaFoldDB" id="A0A0L6CX07"/>
<reference evidence="3" key="1">
    <citation type="submission" date="2015-07" db="EMBL/GenBank/DDBJ databases">
        <title>Draft Genome Sequence of Roseovarius tolerans EL-164, a producer of N-Acylated Alanine Methyl Esters (NAMEs).</title>
        <authorList>
            <person name="Voget S."/>
            <person name="Bruns H."/>
            <person name="Wagner-Doebler I."/>
            <person name="Schulz S."/>
            <person name="Daniel R."/>
        </authorList>
    </citation>
    <scope>NUCLEOTIDE SEQUENCE [LARGE SCALE GENOMIC DNA]</scope>
    <source>
        <strain evidence="3">EL-164</strain>
    </source>
</reference>
<name>A0A0L6CX07_9RHOB</name>